<feature type="domain" description="DUF4394" evidence="1">
    <location>
        <begin position="62"/>
        <end position="279"/>
    </location>
</feature>
<protein>
    <recommendedName>
        <fullName evidence="1">DUF4394 domain-containing protein</fullName>
    </recommendedName>
</protein>
<dbReference type="AlphaFoldDB" id="A0AAT9GIB5"/>
<dbReference type="RefSeq" id="WP_353550707.1">
    <property type="nucleotide sequence ID" value="NZ_AP029612.1"/>
</dbReference>
<organism evidence="2">
    <name type="scientific">Sediminibacterium sp. KACHI17</name>
    <dbReference type="NCBI Taxonomy" id="1751071"/>
    <lineage>
        <taxon>Bacteria</taxon>
        <taxon>Pseudomonadati</taxon>
        <taxon>Bacteroidota</taxon>
        <taxon>Chitinophagia</taxon>
        <taxon>Chitinophagales</taxon>
        <taxon>Chitinophagaceae</taxon>
        <taxon>Sediminibacterium</taxon>
    </lineage>
</organism>
<gene>
    <name evidence="2" type="ORF">KACHI17_13080</name>
</gene>
<dbReference type="InterPro" id="IPR025507">
    <property type="entry name" value="DUF4394"/>
</dbReference>
<sequence>MNRTRSHYQIIHQFLLVCTFGLLVSGCAKELGNSGNIPEPPVFTPGTGPDIVFYGLTDDGKLNRYNAKSPGVVENSLNISGIPSGEKVLSIDFRPATAQLYALASNSRLYVISLIDGVARQIGSGFTPVLNSQIANIDFNPTVDRIRLVTHAGQNLRLHPETGASVATDGNINGGMNPAITSIAYTNSRAGVSTTDLYDIDISQKKLYKQNPPNDGTLAEVGSLGIDFVGKGGFDISPDNTVSLATFTQAGKTRLYTINLMSGATTYVNEIAANLIDIAIPTPSVAYGVDDMNTLQIFDPSRPQMMISKPITGLGAGETIEGIDFRPANGELFAFTVTTTGMGRLYKLNTSSGAAAAVGTGFMVGTTATAWGFDFNPTVDRIRLVSDAGLNLRLNPNDGTIAATDGTINPGTPLISGAAYTNNFNGATSTLLYVMSGTKLFKQDPPNNGTLVEVGNIGITLSAMNGFDIGGRSGMAYAVGTVGNSTNIYSVNLTTGAFTSTGTIATRFRAFAVGLGL</sequence>
<dbReference type="InterPro" id="IPR036322">
    <property type="entry name" value="WD40_repeat_dom_sf"/>
</dbReference>
<dbReference type="PROSITE" id="PS51257">
    <property type="entry name" value="PROKAR_LIPOPROTEIN"/>
    <property type="match status" value="1"/>
</dbReference>
<dbReference type="EMBL" id="AP029612">
    <property type="protein sequence ID" value="BFG70427.1"/>
    <property type="molecule type" value="Genomic_DNA"/>
</dbReference>
<feature type="domain" description="DUF4394" evidence="1">
    <location>
        <begin position="295"/>
        <end position="507"/>
    </location>
</feature>
<reference evidence="2" key="1">
    <citation type="submission" date="2024-02" db="EMBL/GenBank/DDBJ databases">
        <title>Sediminibacterium planktonica sp. nov. and Sediminibacterium longus sp. nov., isolated from surface lake and river water.</title>
        <authorList>
            <person name="Watanabe K."/>
            <person name="Takemine S."/>
            <person name="Ishii Y."/>
            <person name="Ogata Y."/>
            <person name="Shindo C."/>
            <person name="Suda W."/>
        </authorList>
    </citation>
    <scope>NUCLEOTIDE SEQUENCE</scope>
    <source>
        <strain evidence="2">KACHI17</strain>
    </source>
</reference>
<name>A0AAT9GIB5_9BACT</name>
<proteinExistence type="predicted"/>
<evidence type="ECO:0000313" key="2">
    <source>
        <dbReference type="EMBL" id="BFG70427.1"/>
    </source>
</evidence>
<dbReference type="SUPFAM" id="SSF50978">
    <property type="entry name" value="WD40 repeat-like"/>
    <property type="match status" value="1"/>
</dbReference>
<evidence type="ECO:0000259" key="1">
    <source>
        <dbReference type="Pfam" id="PF14339"/>
    </source>
</evidence>
<accession>A0AAT9GIB5</accession>
<dbReference type="Pfam" id="PF14339">
    <property type="entry name" value="DUF4394"/>
    <property type="match status" value="2"/>
</dbReference>